<evidence type="ECO:0000259" key="1">
    <source>
        <dbReference type="Pfam" id="PF00248"/>
    </source>
</evidence>
<accession>A0A1L4D0Y0</accession>
<protein>
    <recommendedName>
        <fullName evidence="1">NADP-dependent oxidoreductase domain-containing protein</fullName>
    </recommendedName>
</protein>
<dbReference type="InterPro" id="IPR053135">
    <property type="entry name" value="AKR2_Oxidoreductase"/>
</dbReference>
<evidence type="ECO:0000313" key="3">
    <source>
        <dbReference type="Proteomes" id="UP000184731"/>
    </source>
</evidence>
<organism evidence="2 3">
    <name type="scientific">Silvanigrella aquatica</name>
    <dbReference type="NCBI Taxonomy" id="1915309"/>
    <lineage>
        <taxon>Bacteria</taxon>
        <taxon>Pseudomonadati</taxon>
        <taxon>Bdellovibrionota</taxon>
        <taxon>Oligoflexia</taxon>
        <taxon>Silvanigrellales</taxon>
        <taxon>Silvanigrellaceae</taxon>
        <taxon>Silvanigrella</taxon>
    </lineage>
</organism>
<dbReference type="InterPro" id="IPR020471">
    <property type="entry name" value="AKR"/>
</dbReference>
<name>A0A1L4D0Y0_9BACT</name>
<evidence type="ECO:0000313" key="2">
    <source>
        <dbReference type="EMBL" id="APJ03847.1"/>
    </source>
</evidence>
<dbReference type="Proteomes" id="UP000184731">
    <property type="component" value="Chromosome"/>
</dbReference>
<dbReference type="PANTHER" id="PTHR43312:SF1">
    <property type="entry name" value="NADP-DEPENDENT OXIDOREDUCTASE DOMAIN-CONTAINING PROTEIN"/>
    <property type="match status" value="1"/>
</dbReference>
<dbReference type="OrthoDB" id="9804790at2"/>
<dbReference type="InterPro" id="IPR036812">
    <property type="entry name" value="NAD(P)_OxRdtase_dom_sf"/>
</dbReference>
<sequence length="417" mass="47155">MTFHNGFATFQATKPSNYSLGRVFESRRRLLYKEGPHVSPVGFGSYRVGMSKHLGYPECAQALESALKKGINLIDTSSNYGYGQSEMLIGKTLTKLIQEGVIRRENIVVVSKVGYIQASNIELAKSKELQGNGFFEVSKFGEEIWHCIHPDFIFDQINRSLSRLGLETIDVYLLHNPEYMLKKFELEGMDVLNAKKLFYSRLKESFMALESLVLEGKIKAYGVSSNNLGAPDDEYASISIRTVHEIAKSISENHHFKVAQFPMNWLEVSPAFYDIDGTGESTLSYAQKNDIGVMLNRPFNAMFNDGLIRLSRPQVKKEEVEKLDEGMRLGLANWTKLATDLESLARDQLADVPGYDDATLSQFVVSTLAWYPGVTSVLCGIRKEVYVEDVEQALVRPALHRAREHLYRIYENLEFST</sequence>
<dbReference type="PRINTS" id="PR00069">
    <property type="entry name" value="ALDKETRDTASE"/>
</dbReference>
<dbReference type="SUPFAM" id="SSF51430">
    <property type="entry name" value="NAD(P)-linked oxidoreductase"/>
    <property type="match status" value="1"/>
</dbReference>
<gene>
    <name evidence="2" type="ORF">AXG55_07985</name>
</gene>
<dbReference type="KEGG" id="saqi:AXG55_07985"/>
<dbReference type="Pfam" id="PF00248">
    <property type="entry name" value="Aldo_ket_red"/>
    <property type="match status" value="1"/>
</dbReference>
<keyword evidence="3" id="KW-1185">Reference proteome</keyword>
<dbReference type="STRING" id="1915309.AXG55_07985"/>
<reference evidence="2 3" key="1">
    <citation type="submission" date="2016-10" db="EMBL/GenBank/DDBJ databases">
        <title>Silvanigrella aquatica sp. nov., isolated from a freshwater lake located in the Black Forest, Germany, description of Silvanigrellaceae fam. nov., Silvanigrellales ord. nov., reclassification of the order Bdellovibrionales in the class Oligoflexia, reclassification of the families Bacteriovoracaceae and Halobacteriovoraceae in the new order Bacteriovoracales ord. nov., and reclassification of the family Pseudobacteriovoracaceae in the order Oligoflexiales.</title>
        <authorList>
            <person name="Hahn M.W."/>
            <person name="Schmidt J."/>
            <person name="Koll U."/>
            <person name="Rohde M."/>
            <person name="Verbag S."/>
            <person name="Pitt A."/>
            <person name="Nakai R."/>
            <person name="Naganuma T."/>
            <person name="Lang E."/>
        </authorList>
    </citation>
    <scope>NUCLEOTIDE SEQUENCE [LARGE SCALE GENOMIC DNA]</scope>
    <source>
        <strain evidence="2 3">MWH-Nonnen-W8red</strain>
    </source>
</reference>
<dbReference type="CDD" id="cd19099">
    <property type="entry name" value="AKR_unchar"/>
    <property type="match status" value="1"/>
</dbReference>
<dbReference type="Gene3D" id="3.20.20.100">
    <property type="entry name" value="NADP-dependent oxidoreductase domain"/>
    <property type="match status" value="1"/>
</dbReference>
<feature type="domain" description="NADP-dependent oxidoreductase" evidence="1">
    <location>
        <begin position="41"/>
        <end position="394"/>
    </location>
</feature>
<dbReference type="GO" id="GO:0016491">
    <property type="term" value="F:oxidoreductase activity"/>
    <property type="evidence" value="ECO:0007669"/>
    <property type="project" value="InterPro"/>
</dbReference>
<dbReference type="PANTHER" id="PTHR43312">
    <property type="entry name" value="D-THREO-ALDOSE 1-DEHYDROGENASE"/>
    <property type="match status" value="1"/>
</dbReference>
<dbReference type="EMBL" id="CP017834">
    <property type="protein sequence ID" value="APJ03847.1"/>
    <property type="molecule type" value="Genomic_DNA"/>
</dbReference>
<dbReference type="InterPro" id="IPR023210">
    <property type="entry name" value="NADP_OxRdtase_dom"/>
</dbReference>
<proteinExistence type="predicted"/>
<dbReference type="RefSeq" id="WP_148697591.1">
    <property type="nucleotide sequence ID" value="NZ_CP017834.1"/>
</dbReference>
<dbReference type="AlphaFoldDB" id="A0A1L4D0Y0"/>